<evidence type="ECO:0000256" key="1">
    <source>
        <dbReference type="SAM" id="SignalP"/>
    </source>
</evidence>
<accession>A0A1G9A294</accession>
<feature type="chain" id="PRO_5011718750" evidence="1">
    <location>
        <begin position="25"/>
        <end position="141"/>
    </location>
</feature>
<name>A0A1G9A294_9RHOB</name>
<dbReference type="AlphaFoldDB" id="A0A1G9A294"/>
<keyword evidence="1" id="KW-0732">Signal</keyword>
<dbReference type="STRING" id="571298.SAMN04488026_103415"/>
<organism evidence="2 3">
    <name type="scientific">Aliiruegeria lutimaris</name>
    <dbReference type="NCBI Taxonomy" id="571298"/>
    <lineage>
        <taxon>Bacteria</taxon>
        <taxon>Pseudomonadati</taxon>
        <taxon>Pseudomonadota</taxon>
        <taxon>Alphaproteobacteria</taxon>
        <taxon>Rhodobacterales</taxon>
        <taxon>Roseobacteraceae</taxon>
        <taxon>Aliiruegeria</taxon>
    </lineage>
</organism>
<dbReference type="EMBL" id="FNEK01000034">
    <property type="protein sequence ID" value="SDK21463.1"/>
    <property type="molecule type" value="Genomic_DNA"/>
</dbReference>
<dbReference type="Proteomes" id="UP000199382">
    <property type="component" value="Unassembled WGS sequence"/>
</dbReference>
<proteinExistence type="predicted"/>
<sequence>MTDRVRLLISATAISIAASLPGMASANIAVEDQRSAILTCKRQNGISGAAYIEQRSSSARAVGQMDVMIVPYDQVTILDADRINACAASRLGLSEAEIASFNSRKRTVVRSIRQPYGDRKGCGRNASVLYRGDLYCQWARR</sequence>
<dbReference type="OrthoDB" id="7745485at2"/>
<gene>
    <name evidence="2" type="ORF">SAMN04488026_103415</name>
</gene>
<evidence type="ECO:0000313" key="3">
    <source>
        <dbReference type="Proteomes" id="UP000199382"/>
    </source>
</evidence>
<feature type="signal peptide" evidence="1">
    <location>
        <begin position="1"/>
        <end position="24"/>
    </location>
</feature>
<protein>
    <submittedName>
        <fullName evidence="2">Uncharacterized protein</fullName>
    </submittedName>
</protein>
<dbReference type="RefSeq" id="WP_093158118.1">
    <property type="nucleotide sequence ID" value="NZ_FNEK01000034.1"/>
</dbReference>
<evidence type="ECO:0000313" key="2">
    <source>
        <dbReference type="EMBL" id="SDK21463.1"/>
    </source>
</evidence>
<keyword evidence="3" id="KW-1185">Reference proteome</keyword>
<reference evidence="2 3" key="1">
    <citation type="submission" date="2016-10" db="EMBL/GenBank/DDBJ databases">
        <authorList>
            <person name="de Groot N.N."/>
        </authorList>
    </citation>
    <scope>NUCLEOTIDE SEQUENCE [LARGE SCALE GENOMIC DNA]</scope>
    <source>
        <strain evidence="2 3">DSM 25294</strain>
    </source>
</reference>